<evidence type="ECO:0000313" key="1">
    <source>
        <dbReference type="EMBL" id="KAL0634998.1"/>
    </source>
</evidence>
<evidence type="ECO:0000313" key="2">
    <source>
        <dbReference type="Proteomes" id="UP001447188"/>
    </source>
</evidence>
<name>A0ABR3GGL3_9PEZI</name>
<protein>
    <submittedName>
        <fullName evidence="1">Uncharacterized protein</fullName>
    </submittedName>
</protein>
<accession>A0ABR3GGL3</accession>
<gene>
    <name evidence="1" type="ORF">Q9L58_006027</name>
</gene>
<comment type="caution">
    <text evidence="1">The sequence shown here is derived from an EMBL/GenBank/DDBJ whole genome shotgun (WGS) entry which is preliminary data.</text>
</comment>
<sequence length="320" mass="35828">MPKFGPTSNPKLDALLENLRNEHFMPVRLLQHEFRLVYKEVNRIRLISNPLTVNIGGEDFTLTPRSVPPGVPRKKLVQALGLMKEPSDFDVIPDLLRGYNEMSSGKSQPGQAVAESMARLVGKAGRTDILMYIARNADKLLFKFTASTARIFVRGFYLKQKRALEERGVLAVLANTNDFLTLIGKREICIDQEKRLNQDDVVLGVVLAMFTDFSLKYRSGKDHEETTKRYTLELGSAWAGPEPIKLNGAEDGVSLTQIKESVSRAKNQVSTWEPVLEGLLQAKSILKGSELSPWLEKTSEELAGDIARWGEFIEKNSPTL</sequence>
<dbReference type="Proteomes" id="UP001447188">
    <property type="component" value="Unassembled WGS sequence"/>
</dbReference>
<keyword evidence="2" id="KW-1185">Reference proteome</keyword>
<organism evidence="1 2">
    <name type="scientific">Discina gigas</name>
    <dbReference type="NCBI Taxonomy" id="1032678"/>
    <lineage>
        <taxon>Eukaryota</taxon>
        <taxon>Fungi</taxon>
        <taxon>Dikarya</taxon>
        <taxon>Ascomycota</taxon>
        <taxon>Pezizomycotina</taxon>
        <taxon>Pezizomycetes</taxon>
        <taxon>Pezizales</taxon>
        <taxon>Discinaceae</taxon>
        <taxon>Discina</taxon>
    </lineage>
</organism>
<reference evidence="1 2" key="1">
    <citation type="submission" date="2024-02" db="EMBL/GenBank/DDBJ databases">
        <title>Discinaceae phylogenomics.</title>
        <authorList>
            <person name="Dirks A.C."/>
            <person name="James T.Y."/>
        </authorList>
    </citation>
    <scope>NUCLEOTIDE SEQUENCE [LARGE SCALE GENOMIC DNA]</scope>
    <source>
        <strain evidence="1 2">ACD0624</strain>
    </source>
</reference>
<proteinExistence type="predicted"/>
<dbReference type="EMBL" id="JBBBZM010000079">
    <property type="protein sequence ID" value="KAL0634998.1"/>
    <property type="molecule type" value="Genomic_DNA"/>
</dbReference>